<name>A0A6I2F6N1_9MICO</name>
<sequence>MAGFLAGRRRGAPQHEVHDADVARRAASALLAADEHIRLATDDLGFAEAELGPEATARLTHALAAARRVLRDAFRLNRLNLDAQPTAPDLVRARNARIVRACEWIEEILDHEASALADQVARVRRGAPPDAPVAADPFANEAYWPVLDDEQVETDASPHAAHTNSPHRMPLPSVVHIHVHLHQMIEAADRRLDIARDAVAAHPGRVGPAALACLAESEHLRRVLAHSLGQPLDGDVDGRAATIVVVEPDHRERVLALAQRVAGLANEAAELARRDLREPLPVERLGD</sequence>
<dbReference type="Proteomes" id="UP000431080">
    <property type="component" value="Unassembled WGS sequence"/>
</dbReference>
<proteinExistence type="predicted"/>
<organism evidence="1 2">
    <name type="scientific">Agromyces agglutinans</name>
    <dbReference type="NCBI Taxonomy" id="2662258"/>
    <lineage>
        <taxon>Bacteria</taxon>
        <taxon>Bacillati</taxon>
        <taxon>Actinomycetota</taxon>
        <taxon>Actinomycetes</taxon>
        <taxon>Micrococcales</taxon>
        <taxon>Microbacteriaceae</taxon>
        <taxon>Agromyces</taxon>
    </lineage>
</organism>
<comment type="caution">
    <text evidence="1">The sequence shown here is derived from an EMBL/GenBank/DDBJ whole genome shotgun (WGS) entry which is preliminary data.</text>
</comment>
<keyword evidence="2" id="KW-1185">Reference proteome</keyword>
<reference evidence="1 2" key="1">
    <citation type="submission" date="2019-10" db="EMBL/GenBank/DDBJ databases">
        <authorList>
            <person name="Nie G."/>
            <person name="Ming H."/>
            <person name="Yi B."/>
        </authorList>
    </citation>
    <scope>NUCLEOTIDE SEQUENCE [LARGE SCALE GENOMIC DNA]</scope>
    <source>
        <strain evidence="1 2">CFH 90414</strain>
    </source>
</reference>
<dbReference type="RefSeq" id="WP_153684440.1">
    <property type="nucleotide sequence ID" value="NZ_WJIF01000004.1"/>
</dbReference>
<dbReference type="AlphaFoldDB" id="A0A6I2F6N1"/>
<gene>
    <name evidence="1" type="ORF">GE115_08830</name>
</gene>
<accession>A0A6I2F6N1</accession>
<dbReference type="EMBL" id="WJIF01000004">
    <property type="protein sequence ID" value="MRG59971.1"/>
    <property type="molecule type" value="Genomic_DNA"/>
</dbReference>
<evidence type="ECO:0000313" key="2">
    <source>
        <dbReference type="Proteomes" id="UP000431080"/>
    </source>
</evidence>
<protein>
    <submittedName>
        <fullName evidence="1">Uncharacterized protein</fullName>
    </submittedName>
</protein>
<evidence type="ECO:0000313" key="1">
    <source>
        <dbReference type="EMBL" id="MRG59971.1"/>
    </source>
</evidence>